<keyword evidence="5" id="KW-0653">Protein transport</keyword>
<feature type="region of interest" description="Disordered" evidence="9">
    <location>
        <begin position="343"/>
        <end position="394"/>
    </location>
</feature>
<evidence type="ECO:0000313" key="13">
    <source>
        <dbReference type="Proteomes" id="UP001209878"/>
    </source>
</evidence>
<dbReference type="AlphaFoldDB" id="A0AAD9KLY1"/>
<feature type="transmembrane region" description="Helical" evidence="10">
    <location>
        <begin position="257"/>
        <end position="281"/>
    </location>
</feature>
<feature type="compositionally biased region" description="Basic residues" evidence="9">
    <location>
        <begin position="350"/>
        <end position="361"/>
    </location>
</feature>
<dbReference type="PANTHER" id="PTHR12371:SF11">
    <property type="entry name" value="TRANSLOCATING CHAIN-ASSOCIATED MEMBRANE PROTEIN"/>
    <property type="match status" value="1"/>
</dbReference>
<comment type="similarity">
    <text evidence="2">Belongs to the TRAM family.</text>
</comment>
<evidence type="ECO:0000256" key="3">
    <source>
        <dbReference type="ARBA" id="ARBA00022448"/>
    </source>
</evidence>
<gene>
    <name evidence="12" type="ORF">NP493_836g01056</name>
</gene>
<keyword evidence="3" id="KW-0813">Transport</keyword>
<organism evidence="12 13">
    <name type="scientific">Ridgeia piscesae</name>
    <name type="common">Tubeworm</name>
    <dbReference type="NCBI Taxonomy" id="27915"/>
    <lineage>
        <taxon>Eukaryota</taxon>
        <taxon>Metazoa</taxon>
        <taxon>Spiralia</taxon>
        <taxon>Lophotrochozoa</taxon>
        <taxon>Annelida</taxon>
        <taxon>Polychaeta</taxon>
        <taxon>Sedentaria</taxon>
        <taxon>Canalipalpata</taxon>
        <taxon>Sabellida</taxon>
        <taxon>Siboglinidae</taxon>
        <taxon>Ridgeia</taxon>
    </lineage>
</organism>
<dbReference type="InterPro" id="IPR006634">
    <property type="entry name" value="TLC-dom"/>
</dbReference>
<evidence type="ECO:0000256" key="6">
    <source>
        <dbReference type="ARBA" id="ARBA00022989"/>
    </source>
</evidence>
<sequence length="394" mass="45344">MAIRRPKSNKNPPILSHEFVIQNHADIVSCVAMVFVVGLMFQATNPVASLFITMQHNVTANVSETTEQPRPEASSVTYMPGRRDMFTVFFYTLICIVVHAVIQEYILDKVNRRMHLSKVKHSKFNESGQLLVFYAVSAAWGTDIIIRENYVTNISSLWEGYPHILLPFIIKLYFVIQISYWLHTLPELYFQKIKKEEMAGRVTYATLYMIFIAAAYMLNFTRVALCLMVLHYVVEFLFHTSRLLYFADKTHIANIGFMCWNFLFVIVRLGSITLAVLTFWYGLDKVSQSKGSFKEGNFNTYIIRINCLVAVCLLQAWMMWNFITFHLRRLRERTAAGAAVSSFSFSKKSSTPKKKDKKNKVKRDEDSTSGDNAEVEGPSENGNVRQRSVKSKKH</sequence>
<evidence type="ECO:0000256" key="8">
    <source>
        <dbReference type="PROSITE-ProRule" id="PRU00205"/>
    </source>
</evidence>
<evidence type="ECO:0000313" key="12">
    <source>
        <dbReference type="EMBL" id="KAK2174003.1"/>
    </source>
</evidence>
<dbReference type="EMBL" id="JAODUO010000836">
    <property type="protein sequence ID" value="KAK2174003.1"/>
    <property type="molecule type" value="Genomic_DNA"/>
</dbReference>
<dbReference type="GO" id="GO:0006616">
    <property type="term" value="P:SRP-dependent cotranslational protein targeting to membrane, translocation"/>
    <property type="evidence" value="ECO:0007669"/>
    <property type="project" value="InterPro"/>
</dbReference>
<keyword evidence="6 10" id="KW-1133">Transmembrane helix</keyword>
<accession>A0AAD9KLY1</accession>
<keyword evidence="4 8" id="KW-0812">Transmembrane</keyword>
<dbReference type="GO" id="GO:0045048">
    <property type="term" value="P:protein insertion into ER membrane"/>
    <property type="evidence" value="ECO:0007669"/>
    <property type="project" value="TreeGrafter"/>
</dbReference>
<evidence type="ECO:0000256" key="1">
    <source>
        <dbReference type="ARBA" id="ARBA00004141"/>
    </source>
</evidence>
<dbReference type="PANTHER" id="PTHR12371">
    <property type="entry name" value="TRANSLOCATION ASSOCIATED MEMBRANE PROTEIN"/>
    <property type="match status" value="1"/>
</dbReference>
<comment type="caution">
    <text evidence="12">The sequence shown here is derived from an EMBL/GenBank/DDBJ whole genome shotgun (WGS) entry which is preliminary data.</text>
</comment>
<feature type="transmembrane region" description="Helical" evidence="10">
    <location>
        <begin position="88"/>
        <end position="107"/>
    </location>
</feature>
<evidence type="ECO:0000256" key="10">
    <source>
        <dbReference type="SAM" id="Phobius"/>
    </source>
</evidence>
<evidence type="ECO:0000256" key="2">
    <source>
        <dbReference type="ARBA" id="ARBA00005999"/>
    </source>
</evidence>
<feature type="domain" description="TLC" evidence="11">
    <location>
        <begin position="122"/>
        <end position="333"/>
    </location>
</feature>
<feature type="transmembrane region" description="Helical" evidence="10">
    <location>
        <begin position="161"/>
        <end position="182"/>
    </location>
</feature>
<dbReference type="PIRSF" id="PIRSF005449">
    <property type="entry name" value="Translocation_assoc_membrane"/>
    <property type="match status" value="1"/>
</dbReference>
<evidence type="ECO:0000259" key="11">
    <source>
        <dbReference type="PROSITE" id="PS50922"/>
    </source>
</evidence>
<protein>
    <recommendedName>
        <fullName evidence="11">TLC domain-containing protein</fullName>
    </recommendedName>
</protein>
<evidence type="ECO:0000256" key="9">
    <source>
        <dbReference type="SAM" id="MobiDB-lite"/>
    </source>
</evidence>
<comment type="subcellular location">
    <subcellularLocation>
        <location evidence="1">Membrane</location>
        <topology evidence="1">Multi-pass membrane protein</topology>
    </subcellularLocation>
</comment>
<proteinExistence type="inferred from homology"/>
<evidence type="ECO:0000256" key="7">
    <source>
        <dbReference type="ARBA" id="ARBA00023136"/>
    </source>
</evidence>
<dbReference type="InterPro" id="IPR016447">
    <property type="entry name" value="Translocation_assoc_membrane"/>
</dbReference>
<feature type="transmembrane region" description="Helical" evidence="10">
    <location>
        <begin position="224"/>
        <end position="245"/>
    </location>
</feature>
<reference evidence="12" key="1">
    <citation type="journal article" date="2023" name="Mol. Biol. Evol.">
        <title>Third-Generation Sequencing Reveals the Adaptive Role of the Epigenome in Three Deep-Sea Polychaetes.</title>
        <authorList>
            <person name="Perez M."/>
            <person name="Aroh O."/>
            <person name="Sun Y."/>
            <person name="Lan Y."/>
            <person name="Juniper S.K."/>
            <person name="Young C.R."/>
            <person name="Angers B."/>
            <person name="Qian P.Y."/>
        </authorList>
    </citation>
    <scope>NUCLEOTIDE SEQUENCE</scope>
    <source>
        <strain evidence="12">R07B-5</strain>
    </source>
</reference>
<dbReference type="SMART" id="SM00724">
    <property type="entry name" value="TLC"/>
    <property type="match status" value="1"/>
</dbReference>
<keyword evidence="7 8" id="KW-0472">Membrane</keyword>
<evidence type="ECO:0000256" key="4">
    <source>
        <dbReference type="ARBA" id="ARBA00022692"/>
    </source>
</evidence>
<dbReference type="Pfam" id="PF03798">
    <property type="entry name" value="TRAM_LAG1_CLN8"/>
    <property type="match status" value="1"/>
</dbReference>
<dbReference type="GO" id="GO:0005789">
    <property type="term" value="C:endoplasmic reticulum membrane"/>
    <property type="evidence" value="ECO:0007669"/>
    <property type="project" value="TreeGrafter"/>
</dbReference>
<feature type="transmembrane region" description="Helical" evidence="10">
    <location>
        <begin position="301"/>
        <end position="323"/>
    </location>
</feature>
<name>A0AAD9KLY1_RIDPI</name>
<dbReference type="Proteomes" id="UP001209878">
    <property type="component" value="Unassembled WGS sequence"/>
</dbReference>
<feature type="transmembrane region" description="Helical" evidence="10">
    <location>
        <begin position="128"/>
        <end position="146"/>
    </location>
</feature>
<evidence type="ECO:0000256" key="5">
    <source>
        <dbReference type="ARBA" id="ARBA00022927"/>
    </source>
</evidence>
<feature type="transmembrane region" description="Helical" evidence="10">
    <location>
        <begin position="202"/>
        <end position="218"/>
    </location>
</feature>
<keyword evidence="13" id="KW-1185">Reference proteome</keyword>
<dbReference type="PROSITE" id="PS50922">
    <property type="entry name" value="TLC"/>
    <property type="match status" value="1"/>
</dbReference>